<dbReference type="Pfam" id="PF11149">
    <property type="entry name" value="DUF2924"/>
    <property type="match status" value="1"/>
</dbReference>
<evidence type="ECO:0000313" key="2">
    <source>
        <dbReference type="Proteomes" id="UP001181622"/>
    </source>
</evidence>
<keyword evidence="2" id="KW-1185">Reference proteome</keyword>
<sequence length="184" mass="20620">MDGIVGGEADARAYGQPAAEIRSRSALQQRLIDLEHLNAAGLRQEWRRLFRSDPPPLSRDLILRALAYRLQEREQGGLSKATLRTIAAQTRGFRANDPDRAEPRARLRPGARFVREWRGRTHTVTVVEDGFEYAGKTYASLTPIARTITGARWSGPRFFGLVRRPASKAVPQSSTLSREGRERG</sequence>
<reference evidence="1" key="1">
    <citation type="submission" date="2020-10" db="EMBL/GenBank/DDBJ databases">
        <authorList>
            <person name="Abbas A."/>
            <person name="Razzaq R."/>
            <person name="Waqas M."/>
            <person name="Abbas N."/>
            <person name="Nielsen T.K."/>
            <person name="Hansen L.H."/>
            <person name="Hussain S."/>
            <person name="Shahid M."/>
        </authorList>
    </citation>
    <scope>NUCLEOTIDE SEQUENCE</scope>
    <source>
        <strain evidence="1">S14</strain>
    </source>
</reference>
<proteinExistence type="predicted"/>
<dbReference type="InterPro" id="IPR021322">
    <property type="entry name" value="DUF2924"/>
</dbReference>
<gene>
    <name evidence="1" type="ORF">IHQ68_01845</name>
</gene>
<dbReference type="RefSeq" id="WP_309388417.1">
    <property type="nucleotide sequence ID" value="NZ_JADBEO010000003.1"/>
</dbReference>
<accession>A0ABU1DB82</accession>
<protein>
    <submittedName>
        <fullName evidence="1">DUF2924 domain-containing protein</fullName>
    </submittedName>
</protein>
<name>A0ABU1DB82_9HYPH</name>
<evidence type="ECO:0000313" key="1">
    <source>
        <dbReference type="EMBL" id="MDR4305364.1"/>
    </source>
</evidence>
<organism evidence="1 2">
    <name type="scientific">Chelatococcus sambhunathii</name>
    <dbReference type="NCBI Taxonomy" id="363953"/>
    <lineage>
        <taxon>Bacteria</taxon>
        <taxon>Pseudomonadati</taxon>
        <taxon>Pseudomonadota</taxon>
        <taxon>Alphaproteobacteria</taxon>
        <taxon>Hyphomicrobiales</taxon>
        <taxon>Chelatococcaceae</taxon>
        <taxon>Chelatococcus</taxon>
    </lineage>
</organism>
<dbReference type="Proteomes" id="UP001181622">
    <property type="component" value="Unassembled WGS sequence"/>
</dbReference>
<dbReference type="EMBL" id="JADBEO010000003">
    <property type="protein sequence ID" value="MDR4305364.1"/>
    <property type="molecule type" value="Genomic_DNA"/>
</dbReference>
<comment type="caution">
    <text evidence="1">The sequence shown here is derived from an EMBL/GenBank/DDBJ whole genome shotgun (WGS) entry which is preliminary data.</text>
</comment>